<dbReference type="EMBL" id="JADCTT010000008">
    <property type="protein sequence ID" value="KAF9748616.1"/>
    <property type="molecule type" value="Genomic_DNA"/>
</dbReference>
<evidence type="ECO:0000313" key="2">
    <source>
        <dbReference type="Proteomes" id="UP000616885"/>
    </source>
</evidence>
<proteinExistence type="predicted"/>
<evidence type="ECO:0008006" key="3">
    <source>
        <dbReference type="Google" id="ProtNLM"/>
    </source>
</evidence>
<dbReference type="Gene3D" id="1.25.40.10">
    <property type="entry name" value="Tetratricopeptide repeat domain"/>
    <property type="match status" value="1"/>
</dbReference>
<evidence type="ECO:0000313" key="1">
    <source>
        <dbReference type="EMBL" id="KAF9748616.1"/>
    </source>
</evidence>
<gene>
    <name evidence="1" type="ORF">IM811_016411</name>
</gene>
<dbReference type="AlphaFoldDB" id="A0A8H7KD85"/>
<dbReference type="Pfam" id="PF13374">
    <property type="entry name" value="TPR_10"/>
    <property type="match status" value="1"/>
</dbReference>
<name>A0A8H7KD85_BIOOC</name>
<dbReference type="SUPFAM" id="SSF48452">
    <property type="entry name" value="TPR-like"/>
    <property type="match status" value="1"/>
</dbReference>
<accession>A0A8H7KD85</accession>
<protein>
    <recommendedName>
        <fullName evidence="3">Kinesin light chain</fullName>
    </recommendedName>
</protein>
<sequence length="178" mass="20075">MDKKEDVSDAGLYDIFSGQSSGPSKTRIWLLSQIRDRLNHPPDAEPLRVQWALAMVGASSTARSLGKSYEAEQMAKRAKETLEVLFGDGSYEIITATEQLAEAYFAQGRCNQAATLQTDIVKKREHQFGEDHLETLDIKAELARTIWCQGLYSQKQETLSFNLYKLLKQNMAEITPSR</sequence>
<organism evidence="1 2">
    <name type="scientific">Bionectria ochroleuca</name>
    <name type="common">Gliocladium roseum</name>
    <dbReference type="NCBI Taxonomy" id="29856"/>
    <lineage>
        <taxon>Eukaryota</taxon>
        <taxon>Fungi</taxon>
        <taxon>Dikarya</taxon>
        <taxon>Ascomycota</taxon>
        <taxon>Pezizomycotina</taxon>
        <taxon>Sordariomycetes</taxon>
        <taxon>Hypocreomycetidae</taxon>
        <taxon>Hypocreales</taxon>
        <taxon>Bionectriaceae</taxon>
        <taxon>Clonostachys</taxon>
    </lineage>
</organism>
<dbReference type="Proteomes" id="UP000616885">
    <property type="component" value="Unassembled WGS sequence"/>
</dbReference>
<dbReference type="InterPro" id="IPR011990">
    <property type="entry name" value="TPR-like_helical_dom_sf"/>
</dbReference>
<reference evidence="1" key="1">
    <citation type="submission" date="2020-10" db="EMBL/GenBank/DDBJ databases">
        <title>High-Quality Genome Resource of Clonostachys rosea strain S41 by Oxford Nanopore Long-Read Sequencing.</title>
        <authorList>
            <person name="Wang H."/>
        </authorList>
    </citation>
    <scope>NUCLEOTIDE SEQUENCE</scope>
    <source>
        <strain evidence="1">S41</strain>
    </source>
</reference>
<comment type="caution">
    <text evidence="1">The sequence shown here is derived from an EMBL/GenBank/DDBJ whole genome shotgun (WGS) entry which is preliminary data.</text>
</comment>